<dbReference type="OrthoDB" id="9815836at2"/>
<feature type="signal peptide" evidence="10">
    <location>
        <begin position="1"/>
        <end position="28"/>
    </location>
</feature>
<dbReference type="Pfam" id="PF00331">
    <property type="entry name" value="Glyco_hydro_10"/>
    <property type="match status" value="1"/>
</dbReference>
<sequence length="389" mass="42982">MQLTRREGIASALALAATACAPAGLASAGAEPAGASSLKALAARSGRRFGSALAWGNPGEDRGSFANPAYAALLERECAVLVPENELKWAWTRPSAREYDFRQFDAIVDYATSKGFALRGHTLFWAPEKWFPKWLVGHDFGARPAMTAEAMLVEHVRTVCRRYGTKIGSYDVVNEAVEPETGAIRDTVMTRAMGGEAMLDVMFRTARAEAPHAQLIYNDYMSWERGTEDETHITGVLKLLEGFRKRGTPVDALGIQSHIRLLKKAPVAEIVRESEGPWRRFLDAVVGMGFDLVITELDVNDQQAPDDIAVRDRMVADYARAYLDVMLSYRQMGDVLAWGMVDKYNWLTGFDPRADKSIKRGTPYDSAFRAKPLREAIAAAFENASSRHG</sequence>
<name>A0A2P7QKG5_9SPHN</name>
<keyword evidence="7 9" id="KW-0326">Glycosidase</keyword>
<evidence type="ECO:0000256" key="3">
    <source>
        <dbReference type="ARBA" id="ARBA00022651"/>
    </source>
</evidence>
<keyword evidence="4 10" id="KW-0732">Signal</keyword>
<feature type="chain" id="PRO_5015164295" description="Beta-xylanase" evidence="10">
    <location>
        <begin position="29"/>
        <end position="389"/>
    </location>
</feature>
<dbReference type="GO" id="GO:0045493">
    <property type="term" value="P:xylan catabolic process"/>
    <property type="evidence" value="ECO:0007669"/>
    <property type="project" value="UniProtKB-KW"/>
</dbReference>
<keyword evidence="3" id="KW-0858">Xylan degradation</keyword>
<proteinExistence type="inferred from homology"/>
<evidence type="ECO:0000256" key="10">
    <source>
        <dbReference type="SAM" id="SignalP"/>
    </source>
</evidence>
<dbReference type="GO" id="GO:0031176">
    <property type="term" value="F:endo-1,4-beta-xylanase activity"/>
    <property type="evidence" value="ECO:0007669"/>
    <property type="project" value="UniProtKB-EC"/>
</dbReference>
<dbReference type="InterPro" id="IPR006311">
    <property type="entry name" value="TAT_signal"/>
</dbReference>
<comment type="caution">
    <text evidence="12">The sequence shown here is derived from an EMBL/GenBank/DDBJ whole genome shotgun (WGS) entry which is preliminary data.</text>
</comment>
<dbReference type="Proteomes" id="UP000241167">
    <property type="component" value="Unassembled WGS sequence"/>
</dbReference>
<dbReference type="InterPro" id="IPR017853">
    <property type="entry name" value="GH"/>
</dbReference>
<keyword evidence="13" id="KW-1185">Reference proteome</keyword>
<comment type="similarity">
    <text evidence="2 9">Belongs to the glycosyl hydrolase 10 (cellulase F) family.</text>
</comment>
<evidence type="ECO:0000313" key="12">
    <source>
        <dbReference type="EMBL" id="PSJ38479.1"/>
    </source>
</evidence>
<evidence type="ECO:0000313" key="13">
    <source>
        <dbReference type="Proteomes" id="UP000241167"/>
    </source>
</evidence>
<dbReference type="AlphaFoldDB" id="A0A2P7QKG5"/>
<dbReference type="SUPFAM" id="SSF51445">
    <property type="entry name" value="(Trans)glycosidases"/>
    <property type="match status" value="1"/>
</dbReference>
<dbReference type="PANTHER" id="PTHR31490">
    <property type="entry name" value="GLYCOSYL HYDROLASE"/>
    <property type="match status" value="1"/>
</dbReference>
<dbReference type="RefSeq" id="WP_106514548.1">
    <property type="nucleotide sequence ID" value="NZ_PXYI01000006.1"/>
</dbReference>
<comment type="catalytic activity">
    <reaction evidence="1 9">
        <text>Endohydrolysis of (1-&gt;4)-beta-D-xylosidic linkages in xylans.</text>
        <dbReference type="EC" id="3.2.1.8"/>
    </reaction>
</comment>
<dbReference type="EC" id="3.2.1.8" evidence="9"/>
<dbReference type="InterPro" id="IPR044846">
    <property type="entry name" value="GH10"/>
</dbReference>
<dbReference type="PRINTS" id="PR00134">
    <property type="entry name" value="GLHYDRLASE10"/>
</dbReference>
<protein>
    <recommendedName>
        <fullName evidence="9">Beta-xylanase</fullName>
        <ecNumber evidence="9">3.2.1.8</ecNumber>
    </recommendedName>
</protein>
<evidence type="ECO:0000256" key="2">
    <source>
        <dbReference type="ARBA" id="ARBA00007495"/>
    </source>
</evidence>
<evidence type="ECO:0000256" key="8">
    <source>
        <dbReference type="ARBA" id="ARBA00023326"/>
    </source>
</evidence>
<keyword evidence="8 9" id="KW-0624">Polysaccharide degradation</keyword>
<reference evidence="12 13" key="1">
    <citation type="submission" date="2018-03" db="EMBL/GenBank/DDBJ databases">
        <title>The draft genome of Sphingosinicella sp. GL-C-18.</title>
        <authorList>
            <person name="Liu L."/>
            <person name="Li L."/>
            <person name="Liang L."/>
            <person name="Zhang X."/>
            <person name="Wang T."/>
        </authorList>
    </citation>
    <scope>NUCLEOTIDE SEQUENCE [LARGE SCALE GENOMIC DNA]</scope>
    <source>
        <strain evidence="12 13">GL-C-18</strain>
    </source>
</reference>
<organism evidence="12 13">
    <name type="scientific">Allosphingosinicella deserti</name>
    <dbReference type="NCBI Taxonomy" id="2116704"/>
    <lineage>
        <taxon>Bacteria</taxon>
        <taxon>Pseudomonadati</taxon>
        <taxon>Pseudomonadota</taxon>
        <taxon>Alphaproteobacteria</taxon>
        <taxon>Sphingomonadales</taxon>
        <taxon>Sphingomonadaceae</taxon>
        <taxon>Allosphingosinicella</taxon>
    </lineage>
</organism>
<dbReference type="InterPro" id="IPR001000">
    <property type="entry name" value="GH10_dom"/>
</dbReference>
<keyword evidence="5 9" id="KW-0378">Hydrolase</keyword>
<dbReference type="EMBL" id="PXYI01000006">
    <property type="protein sequence ID" value="PSJ38479.1"/>
    <property type="molecule type" value="Genomic_DNA"/>
</dbReference>
<keyword evidence="6 9" id="KW-0119">Carbohydrate metabolism</keyword>
<evidence type="ECO:0000259" key="11">
    <source>
        <dbReference type="PROSITE" id="PS51760"/>
    </source>
</evidence>
<dbReference type="PROSITE" id="PS51318">
    <property type="entry name" value="TAT"/>
    <property type="match status" value="1"/>
</dbReference>
<evidence type="ECO:0000256" key="6">
    <source>
        <dbReference type="ARBA" id="ARBA00023277"/>
    </source>
</evidence>
<accession>A0A2P7QKG5</accession>
<dbReference type="PROSITE" id="PS51760">
    <property type="entry name" value="GH10_2"/>
    <property type="match status" value="1"/>
</dbReference>
<gene>
    <name evidence="12" type="ORF">C7I55_18795</name>
</gene>
<dbReference type="PROSITE" id="PS51257">
    <property type="entry name" value="PROKAR_LIPOPROTEIN"/>
    <property type="match status" value="1"/>
</dbReference>
<evidence type="ECO:0000256" key="5">
    <source>
        <dbReference type="ARBA" id="ARBA00022801"/>
    </source>
</evidence>
<dbReference type="Gene3D" id="3.20.20.80">
    <property type="entry name" value="Glycosidases"/>
    <property type="match status" value="1"/>
</dbReference>
<evidence type="ECO:0000256" key="1">
    <source>
        <dbReference type="ARBA" id="ARBA00000681"/>
    </source>
</evidence>
<evidence type="ECO:0000256" key="9">
    <source>
        <dbReference type="RuleBase" id="RU361174"/>
    </source>
</evidence>
<evidence type="ECO:0000256" key="7">
    <source>
        <dbReference type="ARBA" id="ARBA00023295"/>
    </source>
</evidence>
<evidence type="ECO:0000256" key="4">
    <source>
        <dbReference type="ARBA" id="ARBA00022729"/>
    </source>
</evidence>
<feature type="domain" description="GH10" evidence="11">
    <location>
        <begin position="59"/>
        <end position="380"/>
    </location>
</feature>
<dbReference type="PANTHER" id="PTHR31490:SF88">
    <property type="entry name" value="BETA-XYLANASE"/>
    <property type="match status" value="1"/>
</dbReference>
<dbReference type="SMART" id="SM00633">
    <property type="entry name" value="Glyco_10"/>
    <property type="match status" value="1"/>
</dbReference>